<organism evidence="1 2">
    <name type="scientific">Klebsiella huaxiensis</name>
    <dbReference type="NCBI Taxonomy" id="2153354"/>
    <lineage>
        <taxon>Bacteria</taxon>
        <taxon>Pseudomonadati</taxon>
        <taxon>Pseudomonadota</taxon>
        <taxon>Gammaproteobacteria</taxon>
        <taxon>Enterobacterales</taxon>
        <taxon>Enterobacteriaceae</taxon>
        <taxon>Klebsiella/Raoultella group</taxon>
        <taxon>Klebsiella</taxon>
    </lineage>
</organism>
<protein>
    <submittedName>
        <fullName evidence="1">Uncharacterized protein</fullName>
    </submittedName>
</protein>
<dbReference type="EMBL" id="CABGGW010000025">
    <property type="protein sequence ID" value="VUS72822.1"/>
    <property type="molecule type" value="Genomic_DNA"/>
</dbReference>
<dbReference type="AlphaFoldDB" id="A0A564KTY5"/>
<dbReference type="OrthoDB" id="6574871at2"/>
<reference evidence="1 2" key="1">
    <citation type="submission" date="2019-07" db="EMBL/GenBank/DDBJ databases">
        <authorList>
            <person name="Brisse S."/>
            <person name="Rodrigues C."/>
            <person name="Thorpe H."/>
        </authorList>
    </citation>
    <scope>NUCLEOTIDE SEQUENCE [LARGE SCALE GENOMIC DNA]</scope>
    <source>
        <strain evidence="1">SB6422</strain>
    </source>
</reference>
<name>A0A564KTY5_9ENTR</name>
<evidence type="ECO:0000313" key="2">
    <source>
        <dbReference type="Proteomes" id="UP000317374"/>
    </source>
</evidence>
<accession>A0A564KTY5</accession>
<evidence type="ECO:0000313" key="1">
    <source>
        <dbReference type="EMBL" id="VUS72822.1"/>
    </source>
</evidence>
<sequence>MKLPVCPDCGRPPEFWWKDNSFGSCFGALKCPNYHYRVEHGYWAGGKNKARQALEQKWAAAVNKNEVSNGKSD</sequence>
<gene>
    <name evidence="1" type="ORF">SB6422_05797</name>
</gene>
<dbReference type="Proteomes" id="UP000317374">
    <property type="component" value="Unassembled WGS sequence"/>
</dbReference>
<proteinExistence type="predicted"/>